<organism evidence="2">
    <name type="scientific">Tanacetum cinerariifolium</name>
    <name type="common">Dalmatian daisy</name>
    <name type="synonym">Chrysanthemum cinerariifolium</name>
    <dbReference type="NCBI Taxonomy" id="118510"/>
    <lineage>
        <taxon>Eukaryota</taxon>
        <taxon>Viridiplantae</taxon>
        <taxon>Streptophyta</taxon>
        <taxon>Embryophyta</taxon>
        <taxon>Tracheophyta</taxon>
        <taxon>Spermatophyta</taxon>
        <taxon>Magnoliopsida</taxon>
        <taxon>eudicotyledons</taxon>
        <taxon>Gunneridae</taxon>
        <taxon>Pentapetalae</taxon>
        <taxon>asterids</taxon>
        <taxon>campanulids</taxon>
        <taxon>Asterales</taxon>
        <taxon>Asteraceae</taxon>
        <taxon>Asteroideae</taxon>
        <taxon>Anthemideae</taxon>
        <taxon>Anthemidinae</taxon>
        <taxon>Tanacetum</taxon>
    </lineage>
</organism>
<dbReference type="AlphaFoldDB" id="A0A699LAK0"/>
<comment type="caution">
    <text evidence="2">The sequence shown here is derived from an EMBL/GenBank/DDBJ whole genome shotgun (WGS) entry which is preliminary data.</text>
</comment>
<feature type="compositionally biased region" description="Basic residues" evidence="1">
    <location>
        <begin position="133"/>
        <end position="153"/>
    </location>
</feature>
<dbReference type="EMBL" id="BKCJ010590540">
    <property type="protein sequence ID" value="GFB27372.1"/>
    <property type="molecule type" value="Genomic_DNA"/>
</dbReference>
<accession>A0A699LAK0</accession>
<proteinExistence type="predicted"/>
<feature type="region of interest" description="Disordered" evidence="1">
    <location>
        <begin position="133"/>
        <end position="159"/>
    </location>
</feature>
<sequence>MTEVVTTAAPITTAAQVQKAIAPRRRIGVFIQDLEETAAASVIVHTELEAELNANINWDDVMEQVKRREKQDNTVMRYHALKRKPVTKAYAWKNMMIYLKNMAGFKMDFFKGMTYNDIRPVFEKHYNSIQARKERRKLKKKKVKEKVKILSRKQPRDRG</sequence>
<evidence type="ECO:0000313" key="2">
    <source>
        <dbReference type="EMBL" id="GFB27372.1"/>
    </source>
</evidence>
<protein>
    <submittedName>
        <fullName evidence="2">Uncharacterized protein</fullName>
    </submittedName>
</protein>
<reference evidence="2" key="1">
    <citation type="journal article" date="2019" name="Sci. Rep.">
        <title>Draft genome of Tanacetum cinerariifolium, the natural source of mosquito coil.</title>
        <authorList>
            <person name="Yamashiro T."/>
            <person name="Shiraishi A."/>
            <person name="Satake H."/>
            <person name="Nakayama K."/>
        </authorList>
    </citation>
    <scope>NUCLEOTIDE SEQUENCE</scope>
</reference>
<gene>
    <name evidence="2" type="ORF">Tci_699343</name>
</gene>
<evidence type="ECO:0000256" key="1">
    <source>
        <dbReference type="SAM" id="MobiDB-lite"/>
    </source>
</evidence>
<name>A0A699LAK0_TANCI</name>